<keyword evidence="1" id="KW-0812">Transmembrane</keyword>
<keyword evidence="1" id="KW-0472">Membrane</keyword>
<reference evidence="3 4" key="1">
    <citation type="submission" date="2018-06" db="EMBL/GenBank/DDBJ databases">
        <authorList>
            <consortium name="Pathogen Informatics"/>
            <person name="Doyle S."/>
        </authorList>
    </citation>
    <scope>NUCLEOTIDE SEQUENCE [LARGE SCALE GENOMIC DNA]</scope>
    <source>
        <strain evidence="3 4">NCTC10717</strain>
    </source>
</reference>
<gene>
    <name evidence="3" type="ORF">NCTC10717_00109</name>
</gene>
<evidence type="ECO:0000259" key="2">
    <source>
        <dbReference type="Pfam" id="PF11127"/>
    </source>
</evidence>
<evidence type="ECO:0000313" key="3">
    <source>
        <dbReference type="EMBL" id="SUO91336.1"/>
    </source>
</evidence>
<dbReference type="Proteomes" id="UP000254575">
    <property type="component" value="Unassembled WGS sequence"/>
</dbReference>
<dbReference type="InterPro" id="IPR021309">
    <property type="entry name" value="YgaP-like_TM"/>
</dbReference>
<evidence type="ECO:0000313" key="4">
    <source>
        <dbReference type="Proteomes" id="UP000254575"/>
    </source>
</evidence>
<dbReference type="AlphaFoldDB" id="A0A380MJM0"/>
<sequence length="63" mass="6700">MPCNLGKMERIARGILGLLLVVLAATGTIGWWGYLGAIFIATAAISFCPIWCLLGISTCKKSD</sequence>
<feature type="transmembrane region" description="Helical" evidence="1">
    <location>
        <begin position="38"/>
        <end position="56"/>
    </location>
</feature>
<keyword evidence="1" id="KW-1133">Transmembrane helix</keyword>
<organism evidence="3 4">
    <name type="scientific">Suttonella indologenes</name>
    <dbReference type="NCBI Taxonomy" id="13276"/>
    <lineage>
        <taxon>Bacteria</taxon>
        <taxon>Pseudomonadati</taxon>
        <taxon>Pseudomonadota</taxon>
        <taxon>Gammaproteobacteria</taxon>
        <taxon>Cardiobacteriales</taxon>
        <taxon>Cardiobacteriaceae</taxon>
        <taxon>Suttonella</taxon>
    </lineage>
</organism>
<proteinExistence type="predicted"/>
<dbReference type="EMBL" id="UHIA01000003">
    <property type="protein sequence ID" value="SUO91336.1"/>
    <property type="molecule type" value="Genomic_DNA"/>
</dbReference>
<protein>
    <submittedName>
        <fullName evidence="3">Protein of uncharacterized function (DUF2892)</fullName>
    </submittedName>
</protein>
<keyword evidence="4" id="KW-1185">Reference proteome</keyword>
<feature type="domain" description="Inner membrane protein YgaP-like transmembrane" evidence="2">
    <location>
        <begin position="1"/>
        <end position="61"/>
    </location>
</feature>
<feature type="transmembrane region" description="Helical" evidence="1">
    <location>
        <begin position="12"/>
        <end position="32"/>
    </location>
</feature>
<evidence type="ECO:0000256" key="1">
    <source>
        <dbReference type="SAM" id="Phobius"/>
    </source>
</evidence>
<accession>A0A380MJM0</accession>
<dbReference type="RefSeq" id="WP_115217442.1">
    <property type="nucleotide sequence ID" value="NZ_UHIA01000003.1"/>
</dbReference>
<name>A0A380MJM0_9GAMM</name>
<dbReference type="Pfam" id="PF11127">
    <property type="entry name" value="YgaP-like_TM"/>
    <property type="match status" value="1"/>
</dbReference>
<dbReference type="OrthoDB" id="9804804at2"/>